<name>A0A1X6P2Y5_PORUM</name>
<keyword evidence="3" id="KW-1185">Reference proteome</keyword>
<protein>
    <submittedName>
        <fullName evidence="2">Uncharacterized protein</fullName>
    </submittedName>
</protein>
<reference evidence="2 3" key="1">
    <citation type="submission" date="2017-03" db="EMBL/GenBank/DDBJ databases">
        <title>WGS assembly of Porphyra umbilicalis.</title>
        <authorList>
            <person name="Brawley S.H."/>
            <person name="Blouin N.A."/>
            <person name="Ficko-Blean E."/>
            <person name="Wheeler G.L."/>
            <person name="Lohr M."/>
            <person name="Goodson H.V."/>
            <person name="Jenkins J.W."/>
            <person name="Blaby-Haas C.E."/>
            <person name="Helliwell K.E."/>
            <person name="Chan C."/>
            <person name="Marriage T."/>
            <person name="Bhattacharya D."/>
            <person name="Klein A.S."/>
            <person name="Badis Y."/>
            <person name="Brodie J."/>
            <person name="Cao Y."/>
            <person name="Collen J."/>
            <person name="Dittami S.M."/>
            <person name="Gachon C.M."/>
            <person name="Green B.R."/>
            <person name="Karpowicz S."/>
            <person name="Kim J.W."/>
            <person name="Kudahl U."/>
            <person name="Lin S."/>
            <person name="Michel G."/>
            <person name="Mittag M."/>
            <person name="Olson B.J."/>
            <person name="Pangilinan J."/>
            <person name="Peng Y."/>
            <person name="Qiu H."/>
            <person name="Shu S."/>
            <person name="Singer J.T."/>
            <person name="Smith A.G."/>
            <person name="Sprecher B.N."/>
            <person name="Wagner V."/>
            <person name="Wang W."/>
            <person name="Wang Z.-Y."/>
            <person name="Yan J."/>
            <person name="Yarish C."/>
            <person name="Zoeuner-Riek S."/>
            <person name="Zhuang Y."/>
            <person name="Zou Y."/>
            <person name="Lindquist E.A."/>
            <person name="Grimwood J."/>
            <person name="Barry K."/>
            <person name="Rokhsar D.S."/>
            <person name="Schmutz J."/>
            <person name="Stiller J.W."/>
            <person name="Grossman A.R."/>
            <person name="Prochnik S.E."/>
        </authorList>
    </citation>
    <scope>NUCLEOTIDE SEQUENCE [LARGE SCALE GENOMIC DNA]</scope>
    <source>
        <strain evidence="2">4086291</strain>
    </source>
</reference>
<evidence type="ECO:0000313" key="3">
    <source>
        <dbReference type="Proteomes" id="UP000218209"/>
    </source>
</evidence>
<proteinExistence type="predicted"/>
<gene>
    <name evidence="2" type="ORF">BU14_0245s0003</name>
</gene>
<evidence type="ECO:0000256" key="1">
    <source>
        <dbReference type="SAM" id="MobiDB-lite"/>
    </source>
</evidence>
<dbReference type="Proteomes" id="UP000218209">
    <property type="component" value="Unassembled WGS sequence"/>
</dbReference>
<evidence type="ECO:0000313" key="2">
    <source>
        <dbReference type="EMBL" id="OSX75221.1"/>
    </source>
</evidence>
<accession>A0A1X6P2Y5</accession>
<sequence>MDDCRAASVQFWKTDAACRCPPFACPVRINAHEVTMSPFDNIIRSASRTPRCVWRDKSRWPTKKKKDGRKTDVSHDHATSAASSFCTDDWPIPQHPHSVVPDERSPRVEELLQFHHINGTRKSCKVDPGSITTQLKAETSMLASDLFVLFPISESTKPLCAHRVVRVPAHWVLELVDMTFECSAYQSEPHSQPRLAIGTRTDVIWECKMHMEHSSGEIQTGQIESRRRRRPQVPVVTPSPCRSQFPQGWWPTCLRSMSRTEVTVALSAADSQCNGRCRAGGGQSRLLLLVGVGPSLSEKFLLRIVMVLILFRSRLFLSRHFPVVLHAIVLHPALE</sequence>
<feature type="region of interest" description="Disordered" evidence="1">
    <location>
        <begin position="216"/>
        <end position="237"/>
    </location>
</feature>
<feature type="region of interest" description="Disordered" evidence="1">
    <location>
        <begin position="57"/>
        <end position="76"/>
    </location>
</feature>
<dbReference type="AlphaFoldDB" id="A0A1X6P2Y5"/>
<organism evidence="2 3">
    <name type="scientific">Porphyra umbilicalis</name>
    <name type="common">Purple laver</name>
    <name type="synonym">Red alga</name>
    <dbReference type="NCBI Taxonomy" id="2786"/>
    <lineage>
        <taxon>Eukaryota</taxon>
        <taxon>Rhodophyta</taxon>
        <taxon>Bangiophyceae</taxon>
        <taxon>Bangiales</taxon>
        <taxon>Bangiaceae</taxon>
        <taxon>Porphyra</taxon>
    </lineage>
</organism>
<dbReference type="EMBL" id="KV918911">
    <property type="protein sequence ID" value="OSX75221.1"/>
    <property type="molecule type" value="Genomic_DNA"/>
</dbReference>